<dbReference type="InterPro" id="IPR036263">
    <property type="entry name" value="Chorismate_II_sf"/>
</dbReference>
<keyword evidence="4" id="KW-0413">Isomerase</keyword>
<dbReference type="STRING" id="1440053.GCA_000718095_04897"/>
<dbReference type="NCBIfam" id="TIGR01806">
    <property type="entry name" value="CM_mono2"/>
    <property type="match status" value="1"/>
</dbReference>
<proteinExistence type="predicted"/>
<dbReference type="PANTHER" id="PTHR38041">
    <property type="entry name" value="CHORISMATE MUTASE"/>
    <property type="match status" value="1"/>
</dbReference>
<dbReference type="Proteomes" id="UP000245992">
    <property type="component" value="Unassembled WGS sequence"/>
</dbReference>
<dbReference type="Pfam" id="PF01817">
    <property type="entry name" value="CM_2"/>
    <property type="match status" value="1"/>
</dbReference>
<evidence type="ECO:0000313" key="7">
    <source>
        <dbReference type="EMBL" id="PVE13105.1"/>
    </source>
</evidence>
<evidence type="ECO:0000256" key="3">
    <source>
        <dbReference type="ARBA" id="ARBA00022729"/>
    </source>
</evidence>
<evidence type="ECO:0000256" key="4">
    <source>
        <dbReference type="ARBA" id="ARBA00023235"/>
    </source>
</evidence>
<dbReference type="InterPro" id="IPR036979">
    <property type="entry name" value="CM_dom_sf"/>
</dbReference>
<accession>A0A2T7TDA0</accession>
<dbReference type="InterPro" id="IPR002701">
    <property type="entry name" value="CM_II_prokaryot"/>
</dbReference>
<evidence type="ECO:0000259" key="6">
    <source>
        <dbReference type="PROSITE" id="PS51168"/>
    </source>
</evidence>
<name>A0A2T7TDA0_9ACTN</name>
<dbReference type="InterPro" id="IPR008240">
    <property type="entry name" value="Chorismate_mutase_periplasmic"/>
</dbReference>
<dbReference type="UniPathway" id="UPA00120">
    <property type="reaction ID" value="UER00203"/>
</dbReference>
<keyword evidence="8" id="KW-1185">Reference proteome</keyword>
<evidence type="ECO:0000256" key="1">
    <source>
        <dbReference type="ARBA" id="ARBA00004817"/>
    </source>
</evidence>
<dbReference type="EMBL" id="AZSP01000042">
    <property type="protein sequence ID" value="PVE13105.1"/>
    <property type="molecule type" value="Genomic_DNA"/>
</dbReference>
<dbReference type="RefSeq" id="WP_078490902.1">
    <property type="nucleotide sequence ID" value="NZ_AZSP01000042.1"/>
</dbReference>
<organism evidence="7 8">
    <name type="scientific">Streptomyces scopuliridis RB72</name>
    <dbReference type="NCBI Taxonomy" id="1440053"/>
    <lineage>
        <taxon>Bacteria</taxon>
        <taxon>Bacillati</taxon>
        <taxon>Actinomycetota</taxon>
        <taxon>Actinomycetes</taxon>
        <taxon>Kitasatosporales</taxon>
        <taxon>Streptomycetaceae</taxon>
        <taxon>Streptomyces</taxon>
    </lineage>
</organism>
<protein>
    <recommendedName>
        <fullName evidence="2">chorismate mutase</fullName>
        <ecNumber evidence="2">5.4.99.5</ecNumber>
    </recommendedName>
</protein>
<sequence>MRPTPSRPTPSVRRLIASAVTTASVATVLLAGAGTGTARAVPAAAPGPYARLSPIAELSARRLATADLVAAAKWGTGSPVDDPVRERQVLDEVAREAGELGAEPAATVRIFRDQIEANKDVQRALHRRWDARPSEAPSVRPDLAEVRAEINRVSDALVRAIARTIQDRGAPYCGGVLLASAVVTGGELRLDAPHMTALHRSLGSVCRP</sequence>
<dbReference type="GO" id="GO:0004106">
    <property type="term" value="F:chorismate mutase activity"/>
    <property type="evidence" value="ECO:0007669"/>
    <property type="project" value="UniProtKB-EC"/>
</dbReference>
<feature type="signal peptide" evidence="5">
    <location>
        <begin position="1"/>
        <end position="33"/>
    </location>
</feature>
<dbReference type="GO" id="GO:0009697">
    <property type="term" value="P:salicylic acid biosynthetic process"/>
    <property type="evidence" value="ECO:0007669"/>
    <property type="project" value="TreeGrafter"/>
</dbReference>
<feature type="chain" id="PRO_5039017148" description="chorismate mutase" evidence="5">
    <location>
        <begin position="34"/>
        <end position="208"/>
    </location>
</feature>
<dbReference type="InterPro" id="IPR051331">
    <property type="entry name" value="Chorismate_mutase-related"/>
</dbReference>
<comment type="pathway">
    <text evidence="1">Metabolic intermediate biosynthesis; prephenate biosynthesis; prephenate from chorismate: step 1/1.</text>
</comment>
<dbReference type="GO" id="GO:0046417">
    <property type="term" value="P:chorismate metabolic process"/>
    <property type="evidence" value="ECO:0007669"/>
    <property type="project" value="InterPro"/>
</dbReference>
<dbReference type="PANTHER" id="PTHR38041:SF2">
    <property type="entry name" value="SECRETED CHORISMATE MUTASE"/>
    <property type="match status" value="1"/>
</dbReference>
<gene>
    <name evidence="7" type="ORF">Y717_22815</name>
</gene>
<evidence type="ECO:0000256" key="2">
    <source>
        <dbReference type="ARBA" id="ARBA00012404"/>
    </source>
</evidence>
<evidence type="ECO:0000256" key="5">
    <source>
        <dbReference type="SAM" id="SignalP"/>
    </source>
</evidence>
<evidence type="ECO:0000313" key="8">
    <source>
        <dbReference type="Proteomes" id="UP000245992"/>
    </source>
</evidence>
<feature type="domain" description="Chorismate mutase" evidence="6">
    <location>
        <begin position="29"/>
        <end position="126"/>
    </location>
</feature>
<reference evidence="7 8" key="1">
    <citation type="submission" date="2013-12" db="EMBL/GenBank/DDBJ databases">
        <title>Annotated genome of Streptomyces scopuliridis.</title>
        <authorList>
            <person name="Olson J.B."/>
        </authorList>
    </citation>
    <scope>NUCLEOTIDE SEQUENCE [LARGE SCALE GENOMIC DNA]</scope>
    <source>
        <strain evidence="7 8">RB72</strain>
    </source>
</reference>
<dbReference type="AlphaFoldDB" id="A0A2T7TDA0"/>
<dbReference type="EC" id="5.4.99.5" evidence="2"/>
<dbReference type="SUPFAM" id="SSF48600">
    <property type="entry name" value="Chorismate mutase II"/>
    <property type="match status" value="1"/>
</dbReference>
<dbReference type="SMART" id="SM00830">
    <property type="entry name" value="CM_2"/>
    <property type="match status" value="1"/>
</dbReference>
<comment type="caution">
    <text evidence="7">The sequence shown here is derived from an EMBL/GenBank/DDBJ whole genome shotgun (WGS) entry which is preliminary data.</text>
</comment>
<keyword evidence="3 5" id="KW-0732">Signal</keyword>
<dbReference type="PROSITE" id="PS51168">
    <property type="entry name" value="CHORISMATE_MUT_2"/>
    <property type="match status" value="1"/>
</dbReference>
<dbReference type="Gene3D" id="1.20.59.10">
    <property type="entry name" value="Chorismate mutase"/>
    <property type="match status" value="1"/>
</dbReference>